<protein>
    <submittedName>
        <fullName evidence="1">Uncharacterized protein</fullName>
    </submittedName>
</protein>
<evidence type="ECO:0000313" key="1">
    <source>
        <dbReference type="EMBL" id="QHT78509.1"/>
    </source>
</evidence>
<organism evidence="1">
    <name type="scientific">viral metagenome</name>
    <dbReference type="NCBI Taxonomy" id="1070528"/>
    <lineage>
        <taxon>unclassified sequences</taxon>
        <taxon>metagenomes</taxon>
        <taxon>organismal metagenomes</taxon>
    </lineage>
</organism>
<name>A0A6C0HDC8_9ZZZZ</name>
<sequence>MFKTIITILLLSSVLGLNPKDSEYMTVDEIYKNILSEQECEINSLGVVECGLKEFITSQKFNDILDNIDDMVNNISKFDEILNSKSESKFTINGVNIYDTLKNKEYFDELLTKILISGHVHFNINLEIH</sequence>
<proteinExistence type="predicted"/>
<dbReference type="AlphaFoldDB" id="A0A6C0HDC8"/>
<dbReference type="EMBL" id="MN739934">
    <property type="protein sequence ID" value="QHT78509.1"/>
    <property type="molecule type" value="Genomic_DNA"/>
</dbReference>
<accession>A0A6C0HDC8</accession>
<reference evidence="1" key="1">
    <citation type="journal article" date="2020" name="Nature">
        <title>Giant virus diversity and host interactions through global metagenomics.</title>
        <authorList>
            <person name="Schulz F."/>
            <person name="Roux S."/>
            <person name="Paez-Espino D."/>
            <person name="Jungbluth S."/>
            <person name="Walsh D.A."/>
            <person name="Denef V.J."/>
            <person name="McMahon K.D."/>
            <person name="Konstantinidis K.T."/>
            <person name="Eloe-Fadrosh E.A."/>
            <person name="Kyrpides N.C."/>
            <person name="Woyke T."/>
        </authorList>
    </citation>
    <scope>NUCLEOTIDE SEQUENCE</scope>
    <source>
        <strain evidence="1">GVMAG-M-3300023179-92</strain>
    </source>
</reference>